<evidence type="ECO:0000313" key="1">
    <source>
        <dbReference type="EMBL" id="OIW35204.1"/>
    </source>
</evidence>
<proteinExistence type="predicted"/>
<evidence type="ECO:0000313" key="2">
    <source>
        <dbReference type="Proteomes" id="UP000182658"/>
    </source>
</evidence>
<accession>A0A1J7K0G5</accession>
<dbReference type="EMBL" id="KV875093">
    <property type="protein sequence ID" value="OIW35204.1"/>
    <property type="molecule type" value="Genomic_DNA"/>
</dbReference>
<dbReference type="InterPro" id="IPR036812">
    <property type="entry name" value="NAD(P)_OxRdtase_dom_sf"/>
</dbReference>
<dbReference type="InParanoid" id="A0A1J7K0G5"/>
<gene>
    <name evidence="1" type="ORF">CONLIGDRAFT_639504</name>
</gene>
<dbReference type="Gene3D" id="3.20.20.100">
    <property type="entry name" value="NADP-dependent oxidoreductase domain"/>
    <property type="match status" value="1"/>
</dbReference>
<reference evidence="1 2" key="1">
    <citation type="submission" date="2016-10" db="EMBL/GenBank/DDBJ databases">
        <title>Draft genome sequence of Coniochaeta ligniaria NRRL30616, a lignocellulolytic fungus for bioabatement of inhibitors in plant biomass hydrolysates.</title>
        <authorList>
            <consortium name="DOE Joint Genome Institute"/>
            <person name="Jimenez D.J."/>
            <person name="Hector R.E."/>
            <person name="Riley R."/>
            <person name="Sun H."/>
            <person name="Grigoriev I.V."/>
            <person name="Van Elsas J.D."/>
            <person name="Nichols N.N."/>
        </authorList>
    </citation>
    <scope>NUCLEOTIDE SEQUENCE [LARGE SCALE GENOMIC DNA]</scope>
    <source>
        <strain evidence="1 2">NRRL 30616</strain>
    </source>
</reference>
<organism evidence="1 2">
    <name type="scientific">Coniochaeta ligniaria NRRL 30616</name>
    <dbReference type="NCBI Taxonomy" id="1408157"/>
    <lineage>
        <taxon>Eukaryota</taxon>
        <taxon>Fungi</taxon>
        <taxon>Dikarya</taxon>
        <taxon>Ascomycota</taxon>
        <taxon>Pezizomycotina</taxon>
        <taxon>Sordariomycetes</taxon>
        <taxon>Sordariomycetidae</taxon>
        <taxon>Coniochaetales</taxon>
        <taxon>Coniochaetaceae</taxon>
        <taxon>Coniochaeta</taxon>
    </lineage>
</organism>
<sequence>MSGLSAKVVKTSSGAQFPTIGLGTFEPGSGGDGRCARAVREGRKQDIIISIPELCTDAKKRSEKANDSRVIWQQYHHPEDVVKSLEESPGAHEAQLRWELYLACLRDLESSTQTNPPVVDLYLMHCPLAFKRTENYEILTGPDGKVRVKNFDKLWGTSQFAGDS</sequence>
<dbReference type="Proteomes" id="UP000182658">
    <property type="component" value="Unassembled WGS sequence"/>
</dbReference>
<protein>
    <recommendedName>
        <fullName evidence="3">Aldo/keto reductase</fullName>
    </recommendedName>
</protein>
<keyword evidence="2" id="KW-1185">Reference proteome</keyword>
<dbReference type="STRING" id="1408157.A0A1J7K0G5"/>
<name>A0A1J7K0G5_9PEZI</name>
<dbReference type="AlphaFoldDB" id="A0A1J7K0G5"/>
<evidence type="ECO:0008006" key="3">
    <source>
        <dbReference type="Google" id="ProtNLM"/>
    </source>
</evidence>